<organism evidence="1 2">
    <name type="scientific">Comamonas endophytica</name>
    <dbReference type="NCBI Taxonomy" id="2949090"/>
    <lineage>
        <taxon>Bacteria</taxon>
        <taxon>Pseudomonadati</taxon>
        <taxon>Pseudomonadota</taxon>
        <taxon>Betaproteobacteria</taxon>
        <taxon>Burkholderiales</taxon>
        <taxon>Comamonadaceae</taxon>
        <taxon>Comamonas</taxon>
    </lineage>
</organism>
<gene>
    <name evidence="1" type="ORF">M9799_04625</name>
</gene>
<dbReference type="EMBL" id="CP106881">
    <property type="protein sequence ID" value="UYG52530.1"/>
    <property type="molecule type" value="Genomic_DNA"/>
</dbReference>
<name>A0ABY6GCV2_9BURK</name>
<reference evidence="1" key="1">
    <citation type="submission" date="2022-09" db="EMBL/GenBank/DDBJ databases">
        <title>The complete genome of Acidovorax sp. 5MLIR.</title>
        <authorList>
            <person name="Liu L."/>
            <person name="Yue J."/>
            <person name="Yang F."/>
            <person name="Yuan J."/>
            <person name="Li L."/>
        </authorList>
    </citation>
    <scope>NUCLEOTIDE SEQUENCE</scope>
    <source>
        <strain evidence="1">5MLIR</strain>
    </source>
</reference>
<dbReference type="Proteomes" id="UP001162800">
    <property type="component" value="Chromosome"/>
</dbReference>
<evidence type="ECO:0000313" key="2">
    <source>
        <dbReference type="Proteomes" id="UP001162800"/>
    </source>
</evidence>
<protein>
    <submittedName>
        <fullName evidence="1">Uncharacterized protein</fullName>
    </submittedName>
</protein>
<proteinExistence type="predicted"/>
<accession>A0ABY6GCV2</accession>
<keyword evidence="2" id="KW-1185">Reference proteome</keyword>
<sequence>MLIGQRLQGSIQHAIAGGLRIQPDPPARIALDDDELVSVHAAQEEIRDLQAAAVLELDDQVAAGTQVSRQRLTRNIQQEIHGIDRRGNAADAVRNRKIAVTTCMGR</sequence>
<evidence type="ECO:0000313" key="1">
    <source>
        <dbReference type="EMBL" id="UYG52530.1"/>
    </source>
</evidence>
<dbReference type="RefSeq" id="WP_263725592.1">
    <property type="nucleotide sequence ID" value="NZ_CP106881.1"/>
</dbReference>